<gene>
    <name evidence="5" type="ORF">OBRU01_23255</name>
</gene>
<dbReference type="Pfam" id="PF00501">
    <property type="entry name" value="AMP-binding"/>
    <property type="match status" value="1"/>
</dbReference>
<feature type="non-terminal residue" evidence="5">
    <location>
        <position position="1"/>
    </location>
</feature>
<comment type="caution">
    <text evidence="5">The sequence shown here is derived from an EMBL/GenBank/DDBJ whole genome shotgun (WGS) entry which is preliminary data.</text>
</comment>
<dbReference type="EMBL" id="JTDY01007614">
    <property type="protein sequence ID" value="KOB65078.1"/>
    <property type="molecule type" value="Genomic_DNA"/>
</dbReference>
<dbReference type="GO" id="GO:0016405">
    <property type="term" value="F:CoA-ligase activity"/>
    <property type="evidence" value="ECO:0007669"/>
    <property type="project" value="TreeGrafter"/>
</dbReference>
<feature type="non-terminal residue" evidence="5">
    <location>
        <position position="310"/>
    </location>
</feature>
<dbReference type="PANTHER" id="PTHR24096">
    <property type="entry name" value="LONG-CHAIN-FATTY-ACID--COA LIGASE"/>
    <property type="match status" value="1"/>
</dbReference>
<dbReference type="AlphaFoldDB" id="A0A0L7KP40"/>
<dbReference type="Gene3D" id="3.30.300.30">
    <property type="match status" value="1"/>
</dbReference>
<organism evidence="5 6">
    <name type="scientific">Operophtera brumata</name>
    <name type="common">Winter moth</name>
    <name type="synonym">Phalaena brumata</name>
    <dbReference type="NCBI Taxonomy" id="104452"/>
    <lineage>
        <taxon>Eukaryota</taxon>
        <taxon>Metazoa</taxon>
        <taxon>Ecdysozoa</taxon>
        <taxon>Arthropoda</taxon>
        <taxon>Hexapoda</taxon>
        <taxon>Insecta</taxon>
        <taxon>Pterygota</taxon>
        <taxon>Neoptera</taxon>
        <taxon>Endopterygota</taxon>
        <taxon>Lepidoptera</taxon>
        <taxon>Glossata</taxon>
        <taxon>Ditrysia</taxon>
        <taxon>Geometroidea</taxon>
        <taxon>Geometridae</taxon>
        <taxon>Larentiinae</taxon>
        <taxon>Operophtera</taxon>
    </lineage>
</organism>
<evidence type="ECO:0000259" key="4">
    <source>
        <dbReference type="Pfam" id="PF13193"/>
    </source>
</evidence>
<proteinExistence type="predicted"/>
<feature type="domain" description="AMP-binding enzyme C-terminal" evidence="4">
    <location>
        <begin position="193"/>
        <end position="244"/>
    </location>
</feature>
<dbReference type="Pfam" id="PF13193">
    <property type="entry name" value="AMP-binding_C"/>
    <property type="match status" value="1"/>
</dbReference>
<dbReference type="Gene3D" id="3.40.50.980">
    <property type="match status" value="2"/>
</dbReference>
<dbReference type="InterPro" id="IPR025110">
    <property type="entry name" value="AMP-bd_C"/>
</dbReference>
<dbReference type="InterPro" id="IPR000873">
    <property type="entry name" value="AMP-dep_synth/lig_dom"/>
</dbReference>
<feature type="domain" description="AMP-dependent synthetase/ligase" evidence="3">
    <location>
        <begin position="3"/>
        <end position="150"/>
    </location>
</feature>
<dbReference type="SUPFAM" id="SSF56801">
    <property type="entry name" value="Acetyl-CoA synthetase-like"/>
    <property type="match status" value="1"/>
</dbReference>
<accession>A0A0L7KP40</accession>
<dbReference type="Proteomes" id="UP000037510">
    <property type="component" value="Unassembled WGS sequence"/>
</dbReference>
<name>A0A0L7KP40_OPEBR</name>
<reference evidence="5 6" key="1">
    <citation type="journal article" date="2015" name="Genome Biol. Evol.">
        <title>The genome of winter moth (Operophtera brumata) provides a genomic perspective on sexual dimorphism and phenology.</title>
        <authorList>
            <person name="Derks M.F."/>
            <person name="Smit S."/>
            <person name="Salis L."/>
            <person name="Schijlen E."/>
            <person name="Bossers A."/>
            <person name="Mateman C."/>
            <person name="Pijl A.S."/>
            <person name="de Ridder D."/>
            <person name="Groenen M.A."/>
            <person name="Visser M.E."/>
            <person name="Megens H.J."/>
        </authorList>
    </citation>
    <scope>NUCLEOTIDE SEQUENCE [LARGE SCALE GENOMIC DNA]</scope>
    <source>
        <strain evidence="5">WM2013NL</strain>
        <tissue evidence="5">Head and thorax</tissue>
    </source>
</reference>
<evidence type="ECO:0000313" key="6">
    <source>
        <dbReference type="Proteomes" id="UP000037510"/>
    </source>
</evidence>
<keyword evidence="5" id="KW-0436">Ligase</keyword>
<evidence type="ECO:0000256" key="1">
    <source>
        <dbReference type="ARBA" id="ARBA00004275"/>
    </source>
</evidence>
<protein>
    <submittedName>
        <fullName evidence="5">AMP dependent coa ligase</fullName>
    </submittedName>
</protein>
<evidence type="ECO:0000313" key="5">
    <source>
        <dbReference type="EMBL" id="KOB65078.1"/>
    </source>
</evidence>
<evidence type="ECO:0000259" key="3">
    <source>
        <dbReference type="Pfam" id="PF00501"/>
    </source>
</evidence>
<dbReference type="Gene3D" id="2.30.38.10">
    <property type="entry name" value="Luciferase, Domain 3"/>
    <property type="match status" value="1"/>
</dbReference>
<dbReference type="GO" id="GO:0005777">
    <property type="term" value="C:peroxisome"/>
    <property type="evidence" value="ECO:0007669"/>
    <property type="project" value="UniProtKB-SubCell"/>
</dbReference>
<dbReference type="InterPro" id="IPR045851">
    <property type="entry name" value="AMP-bd_C_sf"/>
</dbReference>
<dbReference type="STRING" id="104452.A0A0L7KP40"/>
<keyword evidence="6" id="KW-1185">Reference proteome</keyword>
<sequence>NTQDILPCFLPFFHIYGLVITLLGHLTHGCKLVTMSKFSASVYLDLLKTQPMNLLYIVPPVAILLGKHPDVSTEHFRNVRHIREIEFNQGFGATETTSLGTSTFKKTKNIDFSACGVPMAGVTLKFIDPATGQPSGEMCVKSPMIMKGYHKNPQATADTMSDDGYFKTGDLGHYKPGVGLFITDRIKELIKFYGEAPKAFIIRKSGQTTSEEELQDFVAGQVAGYKKIEEVMFVQDIPKTASGKILRKDLKKIYALGRSSGSSSYSVLSIYALPNYLPTNKPSKKEADGFNDLNLEEHGVPIEKLKLRSL</sequence>
<keyword evidence="2" id="KW-0576">Peroxisome</keyword>
<evidence type="ECO:0000256" key="2">
    <source>
        <dbReference type="ARBA" id="ARBA00023140"/>
    </source>
</evidence>
<comment type="subcellular location">
    <subcellularLocation>
        <location evidence="1">Peroxisome</location>
    </subcellularLocation>
</comment>
<dbReference type="PANTHER" id="PTHR24096:SF422">
    <property type="entry name" value="BCDNA.GH02901"/>
    <property type="match status" value="1"/>
</dbReference>